<organism evidence="3 4">
    <name type="scientific">Aspergillus niger ATCC 13496</name>
    <dbReference type="NCBI Taxonomy" id="1353008"/>
    <lineage>
        <taxon>Eukaryota</taxon>
        <taxon>Fungi</taxon>
        <taxon>Dikarya</taxon>
        <taxon>Ascomycota</taxon>
        <taxon>Pezizomycotina</taxon>
        <taxon>Eurotiomycetes</taxon>
        <taxon>Eurotiomycetidae</taxon>
        <taxon>Eurotiales</taxon>
        <taxon>Aspergillaceae</taxon>
        <taxon>Aspergillus</taxon>
        <taxon>Aspergillus subgen. Circumdati</taxon>
    </lineage>
</organism>
<feature type="compositionally biased region" description="Basic and acidic residues" evidence="1">
    <location>
        <begin position="196"/>
        <end position="209"/>
    </location>
</feature>
<feature type="compositionally biased region" description="Polar residues" evidence="1">
    <location>
        <begin position="231"/>
        <end position="252"/>
    </location>
</feature>
<feature type="compositionally biased region" description="Polar residues" evidence="1">
    <location>
        <begin position="128"/>
        <end position="150"/>
    </location>
</feature>
<feature type="compositionally biased region" description="Pro residues" evidence="1">
    <location>
        <begin position="273"/>
        <end position="293"/>
    </location>
</feature>
<dbReference type="InterPro" id="IPR052800">
    <property type="entry name" value="DNA_Repair_Helicase_ZGRF1"/>
</dbReference>
<dbReference type="PANTHER" id="PTHR28535">
    <property type="entry name" value="ZINC FINGER GRF-TYPE CONTAINING 1"/>
    <property type="match status" value="1"/>
</dbReference>
<evidence type="ECO:0000256" key="1">
    <source>
        <dbReference type="SAM" id="MobiDB-lite"/>
    </source>
</evidence>
<dbReference type="GO" id="GO:0006302">
    <property type="term" value="P:double-strand break repair"/>
    <property type="evidence" value="ECO:0007669"/>
    <property type="project" value="TreeGrafter"/>
</dbReference>
<dbReference type="Proteomes" id="UP000253845">
    <property type="component" value="Unassembled WGS sequence"/>
</dbReference>
<feature type="compositionally biased region" description="Low complexity" evidence="1">
    <location>
        <begin position="420"/>
        <end position="430"/>
    </location>
</feature>
<feature type="compositionally biased region" description="Polar residues" evidence="1">
    <location>
        <begin position="406"/>
        <end position="419"/>
    </location>
</feature>
<proteinExistence type="predicted"/>
<dbReference type="PANTHER" id="PTHR28535:SF1">
    <property type="entry name" value="PROTEIN ZGRF1"/>
    <property type="match status" value="1"/>
</dbReference>
<dbReference type="InterPro" id="IPR018838">
    <property type="entry name" value="ZGRF1-like_N"/>
</dbReference>
<dbReference type="GO" id="GO:0035861">
    <property type="term" value="C:site of double-strand break"/>
    <property type="evidence" value="ECO:0007669"/>
    <property type="project" value="TreeGrafter"/>
</dbReference>
<dbReference type="GO" id="GO:0005634">
    <property type="term" value="C:nucleus"/>
    <property type="evidence" value="ECO:0007669"/>
    <property type="project" value="TreeGrafter"/>
</dbReference>
<dbReference type="VEuPathDB" id="FungiDB:M747DRAFT_329779"/>
<feature type="compositionally biased region" description="Polar residues" evidence="1">
    <location>
        <begin position="159"/>
        <end position="179"/>
    </location>
</feature>
<reference evidence="3 4" key="1">
    <citation type="submission" date="2018-07" db="EMBL/GenBank/DDBJ databases">
        <title>Section-level genome sequencing of Aspergillus section Nigri to investigate inter- and intra-species variation.</title>
        <authorList>
            <consortium name="DOE Joint Genome Institute"/>
            <person name="Vesth T.C."/>
            <person name="Nybo J.L."/>
            <person name="Theobald S."/>
            <person name="Frisvad J.C."/>
            <person name="Larsen T.O."/>
            <person name="Nielsen K.F."/>
            <person name="Hoof J.B."/>
            <person name="Brandl J."/>
            <person name="Salamov A."/>
            <person name="Riley R."/>
            <person name="Gladden J.M."/>
            <person name="Phatale P."/>
            <person name="Nielsen M.T."/>
            <person name="Lyhne E.K."/>
            <person name="Kogle M.E."/>
            <person name="Strasser K."/>
            <person name="McDonnell E."/>
            <person name="Barry K."/>
            <person name="Clum A."/>
            <person name="Chen C."/>
            <person name="Nolan M."/>
            <person name="Sandor L."/>
            <person name="Kuo A."/>
            <person name="Lipzen A."/>
            <person name="Hainaut M."/>
            <person name="Drula E."/>
            <person name="Tsang A."/>
            <person name="Magnuson J.K."/>
            <person name="Henrissat B."/>
            <person name="Wiebenga A."/>
            <person name="Simmons B.A."/>
            <person name="Makela M.R."/>
            <person name="De vries R.P."/>
            <person name="Grigoriev I.V."/>
            <person name="Mortensen U.H."/>
            <person name="Baker S.E."/>
            <person name="Andersen M.R."/>
        </authorList>
    </citation>
    <scope>NUCLEOTIDE SEQUENCE [LARGE SCALE GENOMIC DNA]</scope>
    <source>
        <strain evidence="3 4">ATCC 13496</strain>
    </source>
</reference>
<sequence>MATPRSTPSMNVPATQNTAPVIRFRCLYTYDMRRKAKRWQDGFLRYHTFNKRVMVYDVAGNFVGDHHWRQDEGIQDGDELKLDNGALIEVCEPVEKTETDLSGLYSNKRKGQGSPSQRPGGTPTPTTVVYNSSTPARPSLPSQQKPTRSLNDLLGIKKTPTQRAGSPQTGTRQSYTTPVNGKENEQVDYPAKRKKTETASEVARRREPASIDLTGPEPAPGPEISKRRTETSFGVSSRTSDPKNHTTTSTVSHLKPTDRSNNKPQRKQTASNPPLPNPQEQPQDPIPEPVPEPESPKNNEPPANILRLPSKTKPSRKKLMYHTILAQQQQQQQQQQEEEKEPQQQPQPQPQPENDNYDPIVVSDDDDNPPPSPPPHQQHNTTAIPTTTTPRVAPPLKAGIERRTSLQKSHSDPTAFTRFNMNTTTTLNNNNDDDDDNCHLPPQQHHNHRRRASESGNSPLSRTDTADNANNHEDESETGGPWTWEAQYLFDYWPAGRAKPTKTLTIDDVHDFRRMLHLFVYEWLADSLNLTRSSIISVQQGWLT</sequence>
<feature type="compositionally biased region" description="Low complexity" evidence="1">
    <location>
        <begin position="112"/>
        <end position="127"/>
    </location>
</feature>
<feature type="compositionally biased region" description="Polar residues" evidence="1">
    <location>
        <begin position="454"/>
        <end position="469"/>
    </location>
</feature>
<feature type="domain" description="5'-3' DNA helicase ZGRF1-like N-terminal" evidence="2">
    <location>
        <begin position="21"/>
        <end position="101"/>
    </location>
</feature>
<evidence type="ECO:0000259" key="2">
    <source>
        <dbReference type="Pfam" id="PF10382"/>
    </source>
</evidence>
<dbReference type="EMBL" id="KZ851907">
    <property type="protein sequence ID" value="RDH22434.1"/>
    <property type="molecule type" value="Genomic_DNA"/>
</dbReference>
<name>A0A370C3F3_ASPNG</name>
<accession>A0A370C3F3</accession>
<feature type="compositionally biased region" description="Low complexity" evidence="1">
    <location>
        <begin position="381"/>
        <end position="395"/>
    </location>
</feature>
<gene>
    <name evidence="3" type="ORF">M747DRAFT_329779</name>
</gene>
<feature type="region of interest" description="Disordered" evidence="1">
    <location>
        <begin position="99"/>
        <end position="480"/>
    </location>
</feature>
<protein>
    <recommendedName>
        <fullName evidence="2">5'-3' DNA helicase ZGRF1-like N-terminal domain-containing protein</fullName>
    </recommendedName>
</protein>
<evidence type="ECO:0000313" key="4">
    <source>
        <dbReference type="Proteomes" id="UP000253845"/>
    </source>
</evidence>
<evidence type="ECO:0000313" key="3">
    <source>
        <dbReference type="EMBL" id="RDH22434.1"/>
    </source>
</evidence>
<dbReference type="Pfam" id="PF10382">
    <property type="entry name" value="ZGRF1-like_N"/>
    <property type="match status" value="1"/>
</dbReference>
<dbReference type="AlphaFoldDB" id="A0A370C3F3"/>